<evidence type="ECO:0000256" key="4">
    <source>
        <dbReference type="ARBA" id="ARBA00022741"/>
    </source>
</evidence>
<keyword evidence="6" id="KW-0067">ATP-binding</keyword>
<dbReference type="InterPro" id="IPR027417">
    <property type="entry name" value="P-loop_NTPase"/>
</dbReference>
<gene>
    <name evidence="11" type="ORF">BD293_2065</name>
</gene>
<dbReference type="GO" id="GO:0043590">
    <property type="term" value="C:bacterial nucleoid"/>
    <property type="evidence" value="ECO:0007669"/>
    <property type="project" value="TreeGrafter"/>
</dbReference>
<evidence type="ECO:0000256" key="3">
    <source>
        <dbReference type="ARBA" id="ARBA00021315"/>
    </source>
</evidence>
<reference evidence="11 12" key="1">
    <citation type="submission" date="2019-06" db="EMBL/GenBank/DDBJ databases">
        <title>Genomic Encyclopedia of Archaeal and Bacterial Type Strains, Phase II (KMG-II): from individual species to whole genera.</title>
        <authorList>
            <person name="Goeker M."/>
        </authorList>
    </citation>
    <scope>NUCLEOTIDE SEQUENCE [LARGE SCALE GENOMIC DNA]</scope>
    <source>
        <strain evidence="11 12">DSM 18423</strain>
    </source>
</reference>
<dbReference type="FunFam" id="3.40.50.300:FF:000356">
    <property type="entry name" value="DNA repair protein RecN"/>
    <property type="match status" value="1"/>
</dbReference>
<dbReference type="EMBL" id="VFPT01000001">
    <property type="protein sequence ID" value="TQM93430.1"/>
    <property type="molecule type" value="Genomic_DNA"/>
</dbReference>
<comment type="similarity">
    <text evidence="2 9">Belongs to the RecN family.</text>
</comment>
<dbReference type="InterPro" id="IPR004604">
    <property type="entry name" value="DNA_recomb/repair_RecN"/>
</dbReference>
<dbReference type="PIRSF" id="PIRSF003128">
    <property type="entry name" value="RecN"/>
    <property type="match status" value="1"/>
</dbReference>
<organism evidence="11 12">
    <name type="scientific">Roseinatronobacter monicus</name>
    <dbReference type="NCBI Taxonomy" id="393481"/>
    <lineage>
        <taxon>Bacteria</taxon>
        <taxon>Pseudomonadati</taxon>
        <taxon>Pseudomonadota</taxon>
        <taxon>Alphaproteobacteria</taxon>
        <taxon>Rhodobacterales</taxon>
        <taxon>Paracoccaceae</taxon>
        <taxon>Roseinatronobacter</taxon>
    </lineage>
</organism>
<dbReference type="Pfam" id="PF02463">
    <property type="entry name" value="SMC_N"/>
    <property type="match status" value="1"/>
</dbReference>
<dbReference type="PANTHER" id="PTHR11059">
    <property type="entry name" value="DNA REPAIR PROTEIN RECN"/>
    <property type="match status" value="1"/>
</dbReference>
<keyword evidence="5 9" id="KW-0227">DNA damage</keyword>
<sequence length="553" mass="59800">MLLSLDIRDVLIIDRLELRFQPGLNVLTGETGAGKSILLDSLGFVLGWRGRADLVRQGADQGEVVAEFALSPDHAAQDILAEAGFERTDTLLLRRVNSRDGRKTAWVNDRRASGEVLRALSVSLVELHGQQDDKGLLNPREHRTLLDAFGTSDTTLAGCRTAWRALRQATKAHSEETTRLQEMAAEEEYLRHSVAELEALAPEPGEEAALDTRRRQMQAAERLREDVARAHTALSEDGAERLLIDAVRWLEGAADGLQGQADAPLEALARALDALGDAQQGVESCVEALNIYPGELEAVEDRLFALRGLARKHSCLPDELATLAENLSTRLARLDNGAREIAELARIKSKAQAAYDTAATLLTQERTRAALHLDKAMAQELAPLKMERAVFRTAITPCDPGPDGQDLVSFEVATNPGAPSGPLSRIASGGELSRFLLALKVCLTRETTGVTMIFDEIDRGVGGATADAVGRRLLALASGAQVLVVTHSPQVAALGQHHWRVEKQITNEMTLSRVVPLSADDRIEEIARMLSGDTITDTARAAAQELLGARPVA</sequence>
<evidence type="ECO:0000256" key="1">
    <source>
        <dbReference type="ARBA" id="ARBA00003618"/>
    </source>
</evidence>
<dbReference type="PANTHER" id="PTHR11059:SF0">
    <property type="entry name" value="DNA REPAIR PROTEIN RECN"/>
    <property type="match status" value="1"/>
</dbReference>
<dbReference type="InterPro" id="IPR003395">
    <property type="entry name" value="RecF/RecN/SMC_N"/>
</dbReference>
<evidence type="ECO:0000256" key="6">
    <source>
        <dbReference type="ARBA" id="ARBA00022840"/>
    </source>
</evidence>
<keyword evidence="4" id="KW-0547">Nucleotide-binding</keyword>
<comment type="function">
    <text evidence="1 9">May be involved in recombinational repair of damaged DNA.</text>
</comment>
<evidence type="ECO:0000256" key="9">
    <source>
        <dbReference type="PIRNR" id="PIRNR003128"/>
    </source>
</evidence>
<name>A0A543KEC2_9RHOB</name>
<evidence type="ECO:0000313" key="11">
    <source>
        <dbReference type="EMBL" id="TQM93430.1"/>
    </source>
</evidence>
<evidence type="ECO:0000256" key="5">
    <source>
        <dbReference type="ARBA" id="ARBA00022763"/>
    </source>
</evidence>
<evidence type="ECO:0000259" key="10">
    <source>
        <dbReference type="Pfam" id="PF02463"/>
    </source>
</evidence>
<evidence type="ECO:0000256" key="2">
    <source>
        <dbReference type="ARBA" id="ARBA00009441"/>
    </source>
</evidence>
<dbReference type="Gene3D" id="3.40.50.300">
    <property type="entry name" value="P-loop containing nucleotide triphosphate hydrolases"/>
    <property type="match status" value="2"/>
</dbReference>
<keyword evidence="12" id="KW-1185">Reference proteome</keyword>
<dbReference type="GO" id="GO:0006310">
    <property type="term" value="P:DNA recombination"/>
    <property type="evidence" value="ECO:0007669"/>
    <property type="project" value="InterPro"/>
</dbReference>
<dbReference type="CDD" id="cd03241">
    <property type="entry name" value="ABC_RecN"/>
    <property type="match status" value="2"/>
</dbReference>
<dbReference type="OrthoDB" id="9806954at2"/>
<evidence type="ECO:0000256" key="7">
    <source>
        <dbReference type="ARBA" id="ARBA00023204"/>
    </source>
</evidence>
<evidence type="ECO:0000256" key="8">
    <source>
        <dbReference type="ARBA" id="ARBA00033408"/>
    </source>
</evidence>
<dbReference type="Proteomes" id="UP000320582">
    <property type="component" value="Unassembled WGS sequence"/>
</dbReference>
<dbReference type="AlphaFoldDB" id="A0A543KEC2"/>
<dbReference type="GO" id="GO:0005524">
    <property type="term" value="F:ATP binding"/>
    <property type="evidence" value="ECO:0007669"/>
    <property type="project" value="UniProtKB-KW"/>
</dbReference>
<protein>
    <recommendedName>
        <fullName evidence="3 9">DNA repair protein RecN</fullName>
    </recommendedName>
    <alternativeName>
        <fullName evidence="8 9">Recombination protein N</fullName>
    </alternativeName>
</protein>
<comment type="caution">
    <text evidence="11">The sequence shown here is derived from an EMBL/GenBank/DDBJ whole genome shotgun (WGS) entry which is preliminary data.</text>
</comment>
<accession>A0A543KEC2</accession>
<evidence type="ECO:0000313" key="12">
    <source>
        <dbReference type="Proteomes" id="UP000320582"/>
    </source>
</evidence>
<proteinExistence type="inferred from homology"/>
<dbReference type="GO" id="GO:0009432">
    <property type="term" value="P:SOS response"/>
    <property type="evidence" value="ECO:0007669"/>
    <property type="project" value="TreeGrafter"/>
</dbReference>
<dbReference type="NCBIfam" id="TIGR00634">
    <property type="entry name" value="recN"/>
    <property type="match status" value="1"/>
</dbReference>
<dbReference type="SUPFAM" id="SSF52540">
    <property type="entry name" value="P-loop containing nucleoside triphosphate hydrolases"/>
    <property type="match status" value="2"/>
</dbReference>
<dbReference type="GO" id="GO:0006281">
    <property type="term" value="P:DNA repair"/>
    <property type="evidence" value="ECO:0007669"/>
    <property type="project" value="UniProtKB-KW"/>
</dbReference>
<feature type="domain" description="RecF/RecN/SMC N-terminal" evidence="10">
    <location>
        <begin position="14"/>
        <end position="503"/>
    </location>
</feature>
<keyword evidence="7 9" id="KW-0234">DNA repair</keyword>
<dbReference type="RefSeq" id="WP_142081343.1">
    <property type="nucleotide sequence ID" value="NZ_VFPT01000001.1"/>
</dbReference>